<reference evidence="1 2" key="1">
    <citation type="submission" date="2018-02" db="EMBL/GenBank/DDBJ databases">
        <title>The genomes of Aspergillus section Nigri reveals drivers in fungal speciation.</title>
        <authorList>
            <consortium name="DOE Joint Genome Institute"/>
            <person name="Vesth T.C."/>
            <person name="Nybo J."/>
            <person name="Theobald S."/>
            <person name="Brandl J."/>
            <person name="Frisvad J.C."/>
            <person name="Nielsen K.F."/>
            <person name="Lyhne E.K."/>
            <person name="Kogle M.E."/>
            <person name="Kuo A."/>
            <person name="Riley R."/>
            <person name="Clum A."/>
            <person name="Nolan M."/>
            <person name="Lipzen A."/>
            <person name="Salamov A."/>
            <person name="Henrissat B."/>
            <person name="Wiebenga A."/>
            <person name="De vries R.P."/>
            <person name="Grigoriev I.V."/>
            <person name="Mortensen U.H."/>
            <person name="Andersen M.R."/>
            <person name="Baker S.E."/>
        </authorList>
    </citation>
    <scope>NUCLEOTIDE SEQUENCE [LARGE SCALE GENOMIC DNA]</scope>
    <source>
        <strain evidence="1 2">CBS 121057</strain>
    </source>
</reference>
<dbReference type="EMBL" id="KZ826334">
    <property type="protein sequence ID" value="PYI08503.1"/>
    <property type="molecule type" value="Genomic_DNA"/>
</dbReference>
<organism evidence="1 2">
    <name type="scientific">Aspergillus sclerotiicarbonarius (strain CBS 121057 / IBT 28362)</name>
    <dbReference type="NCBI Taxonomy" id="1448318"/>
    <lineage>
        <taxon>Eukaryota</taxon>
        <taxon>Fungi</taxon>
        <taxon>Dikarya</taxon>
        <taxon>Ascomycota</taxon>
        <taxon>Pezizomycotina</taxon>
        <taxon>Eurotiomycetes</taxon>
        <taxon>Eurotiomycetidae</taxon>
        <taxon>Eurotiales</taxon>
        <taxon>Aspergillaceae</taxon>
        <taxon>Aspergillus</taxon>
        <taxon>Aspergillus subgen. Circumdati</taxon>
    </lineage>
</organism>
<dbReference type="AlphaFoldDB" id="A0A319FK89"/>
<dbReference type="VEuPathDB" id="FungiDB:BO78DRAFT_73629"/>
<sequence length="184" mass="20530">MPCFPRGPAETASGVWSLELGARCSVAAEKPKEHSKWFTGPCVSYIISDFPIRALLWGQVLALSALRLHKRAGACIWRAVDKANKSMNRVMSVSTVPWHTMRKKGNWALREKTEKTEKGCRGIHSVAFYATGWTAWDPDRLATAIRDAEVIRNRRIICNKCGESSPFEGSATAQDYLVDYDSPV</sequence>
<keyword evidence="2" id="KW-1185">Reference proteome</keyword>
<evidence type="ECO:0000313" key="1">
    <source>
        <dbReference type="EMBL" id="PYI08503.1"/>
    </source>
</evidence>
<gene>
    <name evidence="1" type="ORF">BO78DRAFT_73629</name>
</gene>
<protein>
    <submittedName>
        <fullName evidence="1">Uncharacterized protein</fullName>
    </submittedName>
</protein>
<dbReference type="Proteomes" id="UP000248423">
    <property type="component" value="Unassembled WGS sequence"/>
</dbReference>
<name>A0A319FK89_ASPSB</name>
<evidence type="ECO:0000313" key="2">
    <source>
        <dbReference type="Proteomes" id="UP000248423"/>
    </source>
</evidence>
<proteinExistence type="predicted"/>
<accession>A0A319FK89</accession>